<feature type="compositionally biased region" description="Polar residues" evidence="2">
    <location>
        <begin position="405"/>
        <end position="416"/>
    </location>
</feature>
<evidence type="ECO:0000259" key="3">
    <source>
        <dbReference type="PROSITE" id="PS50048"/>
    </source>
</evidence>
<feature type="compositionally biased region" description="Polar residues" evidence="2">
    <location>
        <begin position="494"/>
        <end position="525"/>
    </location>
</feature>
<dbReference type="Pfam" id="PF00172">
    <property type="entry name" value="Zn_clus"/>
    <property type="match status" value="1"/>
</dbReference>
<feature type="compositionally biased region" description="Low complexity" evidence="2">
    <location>
        <begin position="385"/>
        <end position="403"/>
    </location>
</feature>
<accession>A0AAI8Z0M0</accession>
<feature type="domain" description="Zn(2)-C6 fungal-type" evidence="3">
    <location>
        <begin position="456"/>
        <end position="485"/>
    </location>
</feature>
<dbReference type="SMART" id="SM00066">
    <property type="entry name" value="GAL4"/>
    <property type="match status" value="1"/>
</dbReference>
<comment type="caution">
    <text evidence="4">The sequence shown here is derived from an EMBL/GenBank/DDBJ whole genome shotgun (WGS) entry which is preliminary data.</text>
</comment>
<feature type="compositionally biased region" description="Polar residues" evidence="2">
    <location>
        <begin position="329"/>
        <end position="338"/>
    </location>
</feature>
<evidence type="ECO:0000256" key="2">
    <source>
        <dbReference type="SAM" id="MobiDB-lite"/>
    </source>
</evidence>
<dbReference type="GO" id="GO:0008270">
    <property type="term" value="F:zinc ion binding"/>
    <property type="evidence" value="ECO:0007669"/>
    <property type="project" value="InterPro"/>
</dbReference>
<dbReference type="Gene3D" id="4.10.240.10">
    <property type="entry name" value="Zn(2)-C6 fungal-type DNA-binding domain"/>
    <property type="match status" value="1"/>
</dbReference>
<sequence>MSVRLSFGSRAGGSTDYQGGSNSPGFFSRGPFDSLDALGEALRNEIHAAEQSSVPECTTVELSLSFGATLALHRPTIGPYASGGEHDLPEKFRVNHDGTTCEQGAHPRTTVGSIVNVNDGRSRQIVQRAASRGIIQAVEAADGYRYSFNNAWTAKDEEGSRFSYICQDSMQNKDRHANGFTRTLKHLKGEGERGPRKPTYDCKGSVSVKFSSGRQRVDVYYRHYAIHQTVAERKPPARPPPRPRVQKESGGLAAELQRETSNQAEQYASSALQMVNNPYQESPLAARSENSNIGRPLKRKRDYGPLAAMQTPRDPNKTLSLMELLKQSDTANAPTPASETAKPKLSNTAPPVNYELPSWQTPPPNLNKPTTNAPYQPPYPPPYQPTNQRQAAPQQRQPKQAPPGSQRSKQSSSQAPAQGLFTTMKPVNKDEYRITTPQTWQTPQTYFQPVQRAKTSCTHCRIGKKKCDEGHPCGSCIRSGRDCMYEGGPPHHQVSGTSPQHATSHATPTGSWGNMSSMPSPSNGWQSTPTYSSRPSSSQAYGSQRFVPGQQSSPPLAWSGGANPKSGATADKEESPDPWFPRR</sequence>
<feature type="region of interest" description="Disordered" evidence="2">
    <location>
        <begin position="1"/>
        <end position="25"/>
    </location>
</feature>
<dbReference type="EMBL" id="CAVMBE010000035">
    <property type="protein sequence ID" value="CAK4030285.1"/>
    <property type="molecule type" value="Genomic_DNA"/>
</dbReference>
<name>A0AAI8Z0M0_9PEZI</name>
<dbReference type="GO" id="GO:0000981">
    <property type="term" value="F:DNA-binding transcription factor activity, RNA polymerase II-specific"/>
    <property type="evidence" value="ECO:0007669"/>
    <property type="project" value="InterPro"/>
</dbReference>
<organism evidence="4 5">
    <name type="scientific">Lecanosticta acicola</name>
    <dbReference type="NCBI Taxonomy" id="111012"/>
    <lineage>
        <taxon>Eukaryota</taxon>
        <taxon>Fungi</taxon>
        <taxon>Dikarya</taxon>
        <taxon>Ascomycota</taxon>
        <taxon>Pezizomycotina</taxon>
        <taxon>Dothideomycetes</taxon>
        <taxon>Dothideomycetidae</taxon>
        <taxon>Mycosphaerellales</taxon>
        <taxon>Mycosphaerellaceae</taxon>
        <taxon>Lecanosticta</taxon>
    </lineage>
</organism>
<dbReference type="CDD" id="cd00067">
    <property type="entry name" value="GAL4"/>
    <property type="match status" value="1"/>
</dbReference>
<protein>
    <recommendedName>
        <fullName evidence="3">Zn(2)-C6 fungal-type domain-containing protein</fullName>
    </recommendedName>
</protein>
<feature type="region of interest" description="Disordered" evidence="2">
    <location>
        <begin position="329"/>
        <end position="427"/>
    </location>
</feature>
<evidence type="ECO:0000313" key="4">
    <source>
        <dbReference type="EMBL" id="CAK4030285.1"/>
    </source>
</evidence>
<feature type="compositionally biased region" description="Pro residues" evidence="2">
    <location>
        <begin position="375"/>
        <end position="384"/>
    </location>
</feature>
<dbReference type="SUPFAM" id="SSF57701">
    <property type="entry name" value="Zn2/Cys6 DNA-binding domain"/>
    <property type="match status" value="1"/>
</dbReference>
<dbReference type="InterPro" id="IPR036864">
    <property type="entry name" value="Zn2-C6_fun-type_DNA-bd_sf"/>
</dbReference>
<feature type="region of interest" description="Disordered" evidence="2">
    <location>
        <begin position="231"/>
        <end position="262"/>
    </location>
</feature>
<dbReference type="AlphaFoldDB" id="A0AAI8Z0M0"/>
<evidence type="ECO:0000256" key="1">
    <source>
        <dbReference type="ARBA" id="ARBA00023242"/>
    </source>
</evidence>
<proteinExistence type="predicted"/>
<dbReference type="PROSITE" id="PS50048">
    <property type="entry name" value="ZN2_CY6_FUNGAL_2"/>
    <property type="match status" value="1"/>
</dbReference>
<feature type="compositionally biased region" description="Polar residues" evidence="2">
    <location>
        <begin position="15"/>
        <end position="25"/>
    </location>
</feature>
<keyword evidence="1" id="KW-0539">Nucleus</keyword>
<keyword evidence="5" id="KW-1185">Reference proteome</keyword>
<feature type="region of interest" description="Disordered" evidence="2">
    <location>
        <begin position="282"/>
        <end position="317"/>
    </location>
</feature>
<reference evidence="4" key="1">
    <citation type="submission" date="2023-11" db="EMBL/GenBank/DDBJ databases">
        <authorList>
            <person name="Alioto T."/>
            <person name="Alioto T."/>
            <person name="Gomez Garrido J."/>
        </authorList>
    </citation>
    <scope>NUCLEOTIDE SEQUENCE</scope>
</reference>
<dbReference type="Proteomes" id="UP001296104">
    <property type="component" value="Unassembled WGS sequence"/>
</dbReference>
<gene>
    <name evidence="4" type="ORF">LECACI_7A005457</name>
</gene>
<dbReference type="PROSITE" id="PS00463">
    <property type="entry name" value="ZN2_CY6_FUNGAL_1"/>
    <property type="match status" value="1"/>
</dbReference>
<feature type="region of interest" description="Disordered" evidence="2">
    <location>
        <begin position="488"/>
        <end position="583"/>
    </location>
</feature>
<dbReference type="InterPro" id="IPR001138">
    <property type="entry name" value="Zn2Cys6_DnaBD"/>
</dbReference>
<feature type="compositionally biased region" description="Low complexity" evidence="2">
    <location>
        <begin position="526"/>
        <end position="543"/>
    </location>
</feature>
<evidence type="ECO:0000313" key="5">
    <source>
        <dbReference type="Proteomes" id="UP001296104"/>
    </source>
</evidence>